<evidence type="ECO:0000313" key="2">
    <source>
        <dbReference type="Proteomes" id="UP000321570"/>
    </source>
</evidence>
<sequence>MLCDSTDRCYAGLNSKRTRSSIRAALQIEISIFLELDWINELYLIQFPGENNTYQTLTLNNDAQNLVGGCNQCLHVVEIPHPSMPTQSTMPNSTRTQLQLSTSGIPYGDRFTFERGQC</sequence>
<reference evidence="1 2" key="1">
    <citation type="submission" date="2019-07" db="EMBL/GenBank/DDBJ databases">
        <authorList>
            <person name="Jastrzebski P J."/>
            <person name="Paukszto L."/>
            <person name="Jastrzebski P J."/>
        </authorList>
    </citation>
    <scope>NUCLEOTIDE SEQUENCE [LARGE SCALE GENOMIC DNA]</scope>
    <source>
        <strain evidence="1 2">WMS-il1</strain>
    </source>
</reference>
<dbReference type="EMBL" id="CABIJS010000088">
    <property type="protein sequence ID" value="VUZ42341.1"/>
    <property type="molecule type" value="Genomic_DNA"/>
</dbReference>
<accession>A0A564Y521</accession>
<proteinExistence type="predicted"/>
<name>A0A564Y521_HYMDI</name>
<dbReference type="AlphaFoldDB" id="A0A564Y521"/>
<gene>
    <name evidence="1" type="ORF">WMSIL1_LOCUS2863</name>
</gene>
<keyword evidence="2" id="KW-1185">Reference proteome</keyword>
<protein>
    <submittedName>
        <fullName evidence="1">Uncharacterized protein</fullName>
    </submittedName>
</protein>
<evidence type="ECO:0000313" key="1">
    <source>
        <dbReference type="EMBL" id="VUZ42341.1"/>
    </source>
</evidence>
<dbReference type="Proteomes" id="UP000321570">
    <property type="component" value="Unassembled WGS sequence"/>
</dbReference>
<organism evidence="1 2">
    <name type="scientific">Hymenolepis diminuta</name>
    <name type="common">Rat tapeworm</name>
    <dbReference type="NCBI Taxonomy" id="6216"/>
    <lineage>
        <taxon>Eukaryota</taxon>
        <taxon>Metazoa</taxon>
        <taxon>Spiralia</taxon>
        <taxon>Lophotrochozoa</taxon>
        <taxon>Platyhelminthes</taxon>
        <taxon>Cestoda</taxon>
        <taxon>Eucestoda</taxon>
        <taxon>Cyclophyllidea</taxon>
        <taxon>Hymenolepididae</taxon>
        <taxon>Hymenolepis</taxon>
    </lineage>
</organism>